<comment type="caution">
    <text evidence="1">The sequence shown here is derived from an EMBL/GenBank/DDBJ whole genome shotgun (WGS) entry which is preliminary data.</text>
</comment>
<dbReference type="EMBL" id="BPVZ01000012">
    <property type="protein sequence ID" value="GKU97843.1"/>
    <property type="molecule type" value="Genomic_DNA"/>
</dbReference>
<protein>
    <submittedName>
        <fullName evidence="1">Uncharacterized protein</fullName>
    </submittedName>
</protein>
<dbReference type="AlphaFoldDB" id="A0AAV5IIY1"/>
<proteinExistence type="predicted"/>
<accession>A0AAV5IIY1</accession>
<evidence type="ECO:0000313" key="1">
    <source>
        <dbReference type="EMBL" id="GKU97843.1"/>
    </source>
</evidence>
<sequence>MSVRRLSRLEFGFWGVTQPILEEGMRRRGNRGGIYSCSVSSLGEHKPSNLENFGHLNTFLQKSCLWCLLIVKF</sequence>
<keyword evidence="2" id="KW-1185">Reference proteome</keyword>
<dbReference type="Proteomes" id="UP001054252">
    <property type="component" value="Unassembled WGS sequence"/>
</dbReference>
<reference evidence="1 2" key="1">
    <citation type="journal article" date="2021" name="Commun. Biol.">
        <title>The genome of Shorea leprosula (Dipterocarpaceae) highlights the ecological relevance of drought in aseasonal tropical rainforests.</title>
        <authorList>
            <person name="Ng K.K.S."/>
            <person name="Kobayashi M.J."/>
            <person name="Fawcett J.A."/>
            <person name="Hatakeyama M."/>
            <person name="Paape T."/>
            <person name="Ng C.H."/>
            <person name="Ang C.C."/>
            <person name="Tnah L.H."/>
            <person name="Lee C.T."/>
            <person name="Nishiyama T."/>
            <person name="Sese J."/>
            <person name="O'Brien M.J."/>
            <person name="Copetti D."/>
            <person name="Mohd Noor M.I."/>
            <person name="Ong R.C."/>
            <person name="Putra M."/>
            <person name="Sireger I.Z."/>
            <person name="Indrioko S."/>
            <person name="Kosugi Y."/>
            <person name="Izuno A."/>
            <person name="Isagi Y."/>
            <person name="Lee S.L."/>
            <person name="Shimizu K.K."/>
        </authorList>
    </citation>
    <scope>NUCLEOTIDE SEQUENCE [LARGE SCALE GENOMIC DNA]</scope>
    <source>
        <strain evidence="1">214</strain>
    </source>
</reference>
<gene>
    <name evidence="1" type="ORF">SLEP1_g10925</name>
</gene>
<name>A0AAV5IIY1_9ROSI</name>
<evidence type="ECO:0000313" key="2">
    <source>
        <dbReference type="Proteomes" id="UP001054252"/>
    </source>
</evidence>
<organism evidence="1 2">
    <name type="scientific">Rubroshorea leprosula</name>
    <dbReference type="NCBI Taxonomy" id="152421"/>
    <lineage>
        <taxon>Eukaryota</taxon>
        <taxon>Viridiplantae</taxon>
        <taxon>Streptophyta</taxon>
        <taxon>Embryophyta</taxon>
        <taxon>Tracheophyta</taxon>
        <taxon>Spermatophyta</taxon>
        <taxon>Magnoliopsida</taxon>
        <taxon>eudicotyledons</taxon>
        <taxon>Gunneridae</taxon>
        <taxon>Pentapetalae</taxon>
        <taxon>rosids</taxon>
        <taxon>malvids</taxon>
        <taxon>Malvales</taxon>
        <taxon>Dipterocarpaceae</taxon>
        <taxon>Rubroshorea</taxon>
    </lineage>
</organism>